<keyword evidence="1" id="KW-1133">Transmembrane helix</keyword>
<proteinExistence type="predicted"/>
<keyword evidence="1" id="KW-0472">Membrane</keyword>
<evidence type="ECO:0000313" key="2">
    <source>
        <dbReference type="EMBL" id="HGT71360.1"/>
    </source>
</evidence>
<accession>A0A7C4R4W4</accession>
<organism evidence="2">
    <name type="scientific">candidate division CPR3 bacterium</name>
    <dbReference type="NCBI Taxonomy" id="2268181"/>
    <lineage>
        <taxon>Bacteria</taxon>
        <taxon>Bacteria division CPR3</taxon>
    </lineage>
</organism>
<keyword evidence="1" id="KW-0812">Transmembrane</keyword>
<comment type="caution">
    <text evidence="2">The sequence shown here is derived from an EMBL/GenBank/DDBJ whole genome shotgun (WGS) entry which is preliminary data.</text>
</comment>
<feature type="transmembrane region" description="Helical" evidence="1">
    <location>
        <begin position="7"/>
        <end position="29"/>
    </location>
</feature>
<reference evidence="2" key="1">
    <citation type="journal article" date="2020" name="mSystems">
        <title>Genome- and Community-Level Interaction Insights into Carbon Utilization and Element Cycling Functions of Hydrothermarchaeota in Hydrothermal Sediment.</title>
        <authorList>
            <person name="Zhou Z."/>
            <person name="Liu Y."/>
            <person name="Xu W."/>
            <person name="Pan J."/>
            <person name="Luo Z.H."/>
            <person name="Li M."/>
        </authorList>
    </citation>
    <scope>NUCLEOTIDE SEQUENCE [LARGE SCALE GENOMIC DNA]</scope>
    <source>
        <strain evidence="2">SpSt-579</strain>
    </source>
</reference>
<dbReference type="EMBL" id="DSYQ01000022">
    <property type="protein sequence ID" value="HGT71360.1"/>
    <property type="molecule type" value="Genomic_DNA"/>
</dbReference>
<feature type="transmembrane region" description="Helical" evidence="1">
    <location>
        <begin position="77"/>
        <end position="94"/>
    </location>
</feature>
<evidence type="ECO:0000256" key="1">
    <source>
        <dbReference type="SAM" id="Phobius"/>
    </source>
</evidence>
<feature type="transmembrane region" description="Helical" evidence="1">
    <location>
        <begin position="35"/>
        <end position="56"/>
    </location>
</feature>
<gene>
    <name evidence="2" type="ORF">ENT43_03820</name>
</gene>
<protein>
    <submittedName>
        <fullName evidence="2">Uncharacterized protein</fullName>
    </submittedName>
</protein>
<dbReference type="AlphaFoldDB" id="A0A7C4R4W4"/>
<feature type="transmembrane region" description="Helical" evidence="1">
    <location>
        <begin position="100"/>
        <end position="120"/>
    </location>
</feature>
<sequence>MKLKNILWIVEILTIVFWAVFFMILLFINPYKADVSVFILFFLMLFFAFAFTWSLVELHLVTRFKGSEEIKSKSFSSFRHGFMVSLVLVGILFMQGAEVLTVWDGVVFVLAIILFEAYFLTRGNIMVENKE</sequence>
<name>A0A7C4R4W4_UNCC3</name>